<protein>
    <submittedName>
        <fullName evidence="2">Uncharacterized protein</fullName>
    </submittedName>
</protein>
<dbReference type="Proteomes" id="UP000250235">
    <property type="component" value="Unassembled WGS sequence"/>
</dbReference>
<keyword evidence="1" id="KW-0812">Transmembrane</keyword>
<keyword evidence="1" id="KW-1133">Transmembrane helix</keyword>
<dbReference type="AlphaFoldDB" id="A0A2Z7BT28"/>
<keyword evidence="1" id="KW-0472">Membrane</keyword>
<dbReference type="EMBL" id="KV002512">
    <property type="protein sequence ID" value="KZV37711.1"/>
    <property type="molecule type" value="Genomic_DNA"/>
</dbReference>
<proteinExistence type="predicted"/>
<keyword evidence="3" id="KW-1185">Reference proteome</keyword>
<feature type="transmembrane region" description="Helical" evidence="1">
    <location>
        <begin position="20"/>
        <end position="39"/>
    </location>
</feature>
<evidence type="ECO:0000313" key="3">
    <source>
        <dbReference type="Proteomes" id="UP000250235"/>
    </source>
</evidence>
<sequence length="73" mass="8182">MSKEELLRASPYKKLAFPSHIFSWYLIFLMGIASMLLISGTLANSKSRKDCGIDFCLCVLRICSCCRAGRTKS</sequence>
<accession>A0A2Z7BT28</accession>
<gene>
    <name evidence="2" type="ORF">F511_32612</name>
</gene>
<reference evidence="2 3" key="1">
    <citation type="journal article" date="2015" name="Proc. Natl. Acad. Sci. U.S.A.">
        <title>The resurrection genome of Boea hygrometrica: A blueprint for survival of dehydration.</title>
        <authorList>
            <person name="Xiao L."/>
            <person name="Yang G."/>
            <person name="Zhang L."/>
            <person name="Yang X."/>
            <person name="Zhao S."/>
            <person name="Ji Z."/>
            <person name="Zhou Q."/>
            <person name="Hu M."/>
            <person name="Wang Y."/>
            <person name="Chen M."/>
            <person name="Xu Y."/>
            <person name="Jin H."/>
            <person name="Xiao X."/>
            <person name="Hu G."/>
            <person name="Bao F."/>
            <person name="Hu Y."/>
            <person name="Wan P."/>
            <person name="Li L."/>
            <person name="Deng X."/>
            <person name="Kuang T."/>
            <person name="Xiang C."/>
            <person name="Zhu J.K."/>
            <person name="Oliver M.J."/>
            <person name="He Y."/>
        </authorList>
    </citation>
    <scope>NUCLEOTIDE SEQUENCE [LARGE SCALE GENOMIC DNA]</scope>
    <source>
        <strain evidence="3">cv. XS01</strain>
    </source>
</reference>
<name>A0A2Z7BT28_9LAMI</name>
<evidence type="ECO:0000313" key="2">
    <source>
        <dbReference type="EMBL" id="KZV37711.1"/>
    </source>
</evidence>
<organism evidence="2 3">
    <name type="scientific">Dorcoceras hygrometricum</name>
    <dbReference type="NCBI Taxonomy" id="472368"/>
    <lineage>
        <taxon>Eukaryota</taxon>
        <taxon>Viridiplantae</taxon>
        <taxon>Streptophyta</taxon>
        <taxon>Embryophyta</taxon>
        <taxon>Tracheophyta</taxon>
        <taxon>Spermatophyta</taxon>
        <taxon>Magnoliopsida</taxon>
        <taxon>eudicotyledons</taxon>
        <taxon>Gunneridae</taxon>
        <taxon>Pentapetalae</taxon>
        <taxon>asterids</taxon>
        <taxon>lamiids</taxon>
        <taxon>Lamiales</taxon>
        <taxon>Gesneriaceae</taxon>
        <taxon>Didymocarpoideae</taxon>
        <taxon>Trichosporeae</taxon>
        <taxon>Loxocarpinae</taxon>
        <taxon>Dorcoceras</taxon>
    </lineage>
</organism>
<evidence type="ECO:0000256" key="1">
    <source>
        <dbReference type="SAM" id="Phobius"/>
    </source>
</evidence>